<sequence>MRIFTGVTMSLDIGDLPPELTSNPTAYVAVAGLDVENNPIHRTIWDSFTSNRQERVPLHLKLLPVGHEFPKAKPKRTAYDWYVPKGILKTNWLGKHLTQVPAVTVQFVDLDWDSPQWSEKRLECAGKLEVLRENLQGRSTRVALVLIQKRASLPGGDVLVIIFIMSLISGKTLLVLPHSDHLYGYTLRGKTLLVLPHSDHLYGYTLRLQNAFYELAQTYYHHESRRIKNHKDHLNKTTHQLLFVRHQFKIAFLTELKQDVAGALKSYKQAYANLMEVRASDANMLEIKTIAGFINYKMCRLSFLNGTPLDAISQFRNHVDIFKNKVGHPELAFEHSAWMSKQFSHFGDLFEDAVQQGLNAIQTQHPGFYYQQAANQASNRKNMCYKLCKSVEEPPEFDVLEGADSLEFYGQRPWRACCQSLEPPDPQKELKGIMAVKYNEFHNVDHSMIIIPLLSSAVAQFKKYKCPRMKRQLTVEMGEEYYCYRDYKQALTLLKHVLWDYRLEKWRPIVSSILITALRSAYLSANIQDYISLGIEMISNWIQCSTDEKSIVQNNINNILSGKPLFSMPGISEQDNREADKLWKEATQNHKDPLIFTIQMGSVVPFIECKAGFASESYMADQRVTVTVYLRMNCTQPMSFSKLNVLFNNENYNRFCEVPPATDRASHSDEKNMHKLSIVPRNTHTFTFNFIPDLNDIGKTIQITSVALQMGSESYLCAVLHWTTPPEMPSVAAPSTATLKAGSFSDDPTFQNIIPQSYTQILPRNARIGIEIDHQPPALINEFYVFRLAITNDEITRIDNVVLNVSLKEGQEQFIHESTHLSDKPENPQQFVKYLKGVPLGQIAPGVKVEKCIFMKATDVASRKLVFEVTYDINVEIDDQLLYCFCSKIQDLEVFTVEPFEFVVKVLNMKFEEQQTIRSEEPFILKINIHSYSSLPILIEDSSIELPHHLNFVDDEVVSQLQNVTLNFSEAATECYVMVTPSDCPSKLNLGTYKLKWKRNSTDDLCCSVETNVAMPTMEVLHPPIFVELETPSHGAVRHLMTVTYTIHNRTSMVQDMKLVFDSSDAFMYSGNKQIHFRILPRDMYRLRYNLYPLLAGYALLPNLHLTLNPERANALTLDSLVKDMTPSHIFVMPHGKKIDEDVDTTS</sequence>
<comment type="function">
    <text evidence="1">Involved in endoplasmic reticulum to Golgi apparatus trafficking at a very early stage.</text>
</comment>
<comment type="caution">
    <text evidence="10">The sequence shown here is derived from an EMBL/GenBank/DDBJ whole genome shotgun (WGS) entry which is preliminary data.</text>
</comment>
<evidence type="ECO:0000259" key="8">
    <source>
        <dbReference type="Pfam" id="PF11817"/>
    </source>
</evidence>
<name>A0AAV6U6J0_9ARAC</name>
<dbReference type="InterPro" id="IPR021773">
    <property type="entry name" value="TPC11"/>
</dbReference>
<keyword evidence="5" id="KW-0813">Transport</keyword>
<dbReference type="InterPro" id="IPR025876">
    <property type="entry name" value="TRAPPC11_C"/>
</dbReference>
<protein>
    <recommendedName>
        <fullName evidence="4">Trafficking protein particle complex subunit 11</fullName>
    </recommendedName>
</protein>
<reference evidence="10 11" key="1">
    <citation type="journal article" date="2022" name="Nat. Ecol. Evol.">
        <title>A masculinizing supergene underlies an exaggerated male reproductive morph in a spider.</title>
        <authorList>
            <person name="Hendrickx F."/>
            <person name="De Corte Z."/>
            <person name="Sonet G."/>
            <person name="Van Belleghem S.M."/>
            <person name="Kostlbacher S."/>
            <person name="Vangestel C."/>
        </authorList>
    </citation>
    <scope>NUCLEOTIDE SEQUENCE [LARGE SCALE GENOMIC DNA]</scope>
    <source>
        <strain evidence="10">W744_W776</strain>
    </source>
</reference>
<evidence type="ECO:0000256" key="1">
    <source>
        <dbReference type="ARBA" id="ARBA00001995"/>
    </source>
</evidence>
<keyword evidence="11" id="KW-1185">Reference proteome</keyword>
<organism evidence="10 11">
    <name type="scientific">Oedothorax gibbosus</name>
    <dbReference type="NCBI Taxonomy" id="931172"/>
    <lineage>
        <taxon>Eukaryota</taxon>
        <taxon>Metazoa</taxon>
        <taxon>Ecdysozoa</taxon>
        <taxon>Arthropoda</taxon>
        <taxon>Chelicerata</taxon>
        <taxon>Arachnida</taxon>
        <taxon>Araneae</taxon>
        <taxon>Araneomorphae</taxon>
        <taxon>Entelegynae</taxon>
        <taxon>Araneoidea</taxon>
        <taxon>Linyphiidae</taxon>
        <taxon>Erigoninae</taxon>
        <taxon>Oedothorax</taxon>
    </lineage>
</organism>
<evidence type="ECO:0000256" key="4">
    <source>
        <dbReference type="ARBA" id="ARBA00021520"/>
    </source>
</evidence>
<evidence type="ECO:0000259" key="9">
    <source>
        <dbReference type="Pfam" id="PF12742"/>
    </source>
</evidence>
<dbReference type="EMBL" id="JAFNEN010000619">
    <property type="protein sequence ID" value="KAG8179575.1"/>
    <property type="molecule type" value="Genomic_DNA"/>
</dbReference>
<keyword evidence="7" id="KW-0333">Golgi apparatus</keyword>
<dbReference type="PANTHER" id="PTHR14374">
    <property type="entry name" value="FOIE GRAS"/>
    <property type="match status" value="1"/>
</dbReference>
<evidence type="ECO:0000256" key="7">
    <source>
        <dbReference type="ARBA" id="ARBA00023034"/>
    </source>
</evidence>
<evidence type="ECO:0000256" key="6">
    <source>
        <dbReference type="ARBA" id="ARBA00022892"/>
    </source>
</evidence>
<dbReference type="AlphaFoldDB" id="A0AAV6U6J0"/>
<evidence type="ECO:0000256" key="2">
    <source>
        <dbReference type="ARBA" id="ARBA00004222"/>
    </source>
</evidence>
<gene>
    <name evidence="10" type="ORF">JTE90_016141</name>
</gene>
<comment type="subcellular location">
    <subcellularLocation>
        <location evidence="2">Golgi apparatus</location>
        <location evidence="2">cis-Golgi network</location>
    </subcellularLocation>
</comment>
<evidence type="ECO:0000256" key="3">
    <source>
        <dbReference type="ARBA" id="ARBA00007051"/>
    </source>
</evidence>
<feature type="domain" description="Trafficking protein particle complex subunit 11" evidence="8">
    <location>
        <begin position="283"/>
        <end position="539"/>
    </location>
</feature>
<dbReference type="Pfam" id="PF12742">
    <property type="entry name" value="Gryzun-like"/>
    <property type="match status" value="1"/>
</dbReference>
<evidence type="ECO:0000313" key="11">
    <source>
        <dbReference type="Proteomes" id="UP000827092"/>
    </source>
</evidence>
<dbReference type="GO" id="GO:0016192">
    <property type="term" value="P:vesicle-mediated transport"/>
    <property type="evidence" value="ECO:0007669"/>
    <property type="project" value="UniProtKB-KW"/>
</dbReference>
<comment type="similarity">
    <text evidence="3">Belongs to the TRAPPC11 family.</text>
</comment>
<accession>A0AAV6U6J0</accession>
<dbReference type="Proteomes" id="UP000827092">
    <property type="component" value="Unassembled WGS sequence"/>
</dbReference>
<evidence type="ECO:0000313" key="10">
    <source>
        <dbReference type="EMBL" id="KAG8179575.1"/>
    </source>
</evidence>
<keyword evidence="6" id="KW-0931">ER-Golgi transport</keyword>
<proteinExistence type="inferred from homology"/>
<dbReference type="GO" id="GO:0005794">
    <property type="term" value="C:Golgi apparatus"/>
    <property type="evidence" value="ECO:0007669"/>
    <property type="project" value="UniProtKB-SubCell"/>
</dbReference>
<feature type="domain" description="Trafficking protein particle complex subunit 11 C-terminal" evidence="9">
    <location>
        <begin position="1059"/>
        <end position="1104"/>
    </location>
</feature>
<dbReference type="Pfam" id="PF11817">
    <property type="entry name" value="Foie-gras_1"/>
    <property type="match status" value="1"/>
</dbReference>
<evidence type="ECO:0000256" key="5">
    <source>
        <dbReference type="ARBA" id="ARBA00022448"/>
    </source>
</evidence>
<dbReference type="PANTHER" id="PTHR14374:SF0">
    <property type="entry name" value="TRAFFICKING PROTEIN PARTICLE COMPLEX SUBUNIT 11"/>
    <property type="match status" value="1"/>
</dbReference>